<evidence type="ECO:0000313" key="3">
    <source>
        <dbReference type="Proteomes" id="UP000006548"/>
    </source>
</evidence>
<dbReference type="EMBL" id="CP002688">
    <property type="protein sequence ID" value="AED94929.1"/>
    <property type="molecule type" value="Genomic_DNA"/>
</dbReference>
<evidence type="ECO:0008006" key="4">
    <source>
        <dbReference type="Google" id="ProtNLM"/>
    </source>
</evidence>
<dbReference type="EMBL" id="CP002688">
    <property type="protein sequence ID" value="AED94927.1"/>
    <property type="molecule type" value="Genomic_DNA"/>
</dbReference>
<dbReference type="GeneID" id="834342"/>
<dbReference type="iPTMnet" id="F4K4N0"/>
<reference evidence="2" key="3">
    <citation type="submission" date="2016-05" db="EMBL/GenBank/DDBJ databases">
        <authorList>
            <person name="Krishnakumar V."/>
            <person name="Cheng C.-Y."/>
            <person name="Chan A.P."/>
            <person name="Schobel S."/>
            <person name="Kim M."/>
            <person name="Ferlanti E.S."/>
            <person name="Belyaeva I."/>
            <person name="Rosen B.D."/>
            <person name="Micklem G."/>
            <person name="Miller J.R."/>
            <person name="Vaughn M."/>
            <person name="Town C.D."/>
        </authorList>
    </citation>
    <scope>NUCLEOTIDE SEQUENCE</scope>
</reference>
<name>F4K4N0_ARATH</name>
<proteinExistence type="predicted"/>
<keyword evidence="3" id="KW-1185">Reference proteome</keyword>
<sequence>MSATLKNPVIKLKLLIDEEKNKVVFVEAGKDFVDLLFSFFTLPMGTIVRLLEMYKKSQKIAIGCFSNIYASVVSMGIEHFLTEACKQMLLYPGSLNHEKCRNLKLRVDDSEATKYFVCPKFVEREQCTESYSNFNTSRCSCGVLMNEVTQLDGRGGLASAGNGVEGGVFVRSDHTSFMITDDLKVEITSVRLTLNVLKDLGYVDCEKLDEKIHDVNLEEVPTLLECLSTSDNPLTDTFLKKKSSYSTKRIQKLPSPGLCEDREESTPDQTITLNVVKKEGNILFVECGDDFVDLLFTFLAIPLESAWGIAGDGIIIGCIGNLSKSFKDLSVDPGREAKCVLPHYYKCQKQLLDAVTTHKPPTFYLYVSSMASNHIREYRLSEDSSKPLVYFWDELMPMISIDPKSKGSTNTTDESTIPSGGFMKRGTKFMITDDLIITPLNSTSTIGLVKEKQIRLDDVEVQEIIIRKEEAIRLLQASLVTCSALSTGLLAIESASTSVPQSANLKKPKIET</sequence>
<dbReference type="eggNOG" id="ENOG502RI50">
    <property type="taxonomic scope" value="Eukaryota"/>
</dbReference>
<dbReference type="Pfam" id="PF05056">
    <property type="entry name" value="DUF674"/>
    <property type="match status" value="1"/>
</dbReference>
<evidence type="ECO:0000313" key="1">
    <source>
        <dbReference type="Araport" id="AT5G43240"/>
    </source>
</evidence>
<dbReference type="TAIR" id="AT5G43240"/>
<dbReference type="EMBL" id="CP002688">
    <property type="protein sequence ID" value="ANM70988.1"/>
    <property type="molecule type" value="Genomic_DNA"/>
</dbReference>
<protein>
    <recommendedName>
        <fullName evidence="4">DUF674 family protein</fullName>
    </recommendedName>
</protein>
<accession>F4K4N0</accession>
<dbReference type="STRING" id="3702.F4K4N0"/>
<dbReference type="RefSeq" id="NP_199138.1">
    <property type="nucleotide sequence ID" value="NM_123690.3"/>
</dbReference>
<evidence type="ECO:0000313" key="2">
    <source>
        <dbReference type="EMBL" id="AED94927.1"/>
    </source>
</evidence>
<dbReference type="InterPro" id="IPR007750">
    <property type="entry name" value="DUF674"/>
</dbReference>
<dbReference type="RefSeq" id="NP_001318734.1">
    <property type="nucleotide sequence ID" value="NM_001344477.1"/>
</dbReference>
<reference evidence="2" key="2">
    <citation type="submission" date="2011-02" db="EMBL/GenBank/DDBJ databases">
        <authorList>
            <consortium name="TAIR"/>
            <person name="Swarbreck D."/>
            <person name="Lamesch P."/>
            <person name="Wilks C."/>
            <person name="Huala E."/>
        </authorList>
    </citation>
    <scope>NUCLEOTIDE SEQUENCE</scope>
</reference>
<reference evidence="2 3" key="1">
    <citation type="journal article" date="2000" name="Nature">
        <title>Sequence and analysis of chromosome 5 of the plant Arabidopsis thaliana.</title>
        <authorList>
            <consortium name="Kazusa DNA Research Institute"/>
            <consortium name="Cold Spring Harbor and Washington University in St Louis Sequencing Consortium"/>
            <consortium name="European Union Arabidopsis Genome Sequencing Consortium"/>
            <person name="Tabata S."/>
            <person name="Kaneko T."/>
            <person name="Nakamura Y."/>
            <person name="Kotani H."/>
            <person name="Kato T."/>
            <person name="Asamizu E."/>
            <person name="Miyajima N."/>
            <person name="Sasamoto S."/>
            <person name="Kimura T."/>
            <person name="Hosouchi T."/>
            <person name="Kawashima K."/>
            <person name="Kohara M."/>
            <person name="Matsumoto M."/>
            <person name="Matsuno A."/>
            <person name="Muraki A."/>
            <person name="Nakayama S."/>
            <person name="Nakazaki N."/>
            <person name="Naruo K."/>
            <person name="Okumura S."/>
            <person name="Shinpo S."/>
            <person name="Takeuchi C."/>
            <person name="Wada T."/>
            <person name="Watanabe A."/>
            <person name="Yamada M."/>
            <person name="Yasuda M."/>
            <person name="Sato S."/>
            <person name="de la Bastide M."/>
            <person name="Huang E."/>
            <person name="Spiegel L."/>
            <person name="Gnoj L."/>
            <person name="O'Shaughnessy A."/>
            <person name="Preston R."/>
            <person name="Habermann K."/>
            <person name="Murray J."/>
            <person name="Johnson D."/>
            <person name="Rohlfing T."/>
            <person name="Nelson J."/>
            <person name="Stoneking T."/>
            <person name="Pepin K."/>
            <person name="Spieth J."/>
            <person name="Sekhon M."/>
            <person name="Armstrong J."/>
            <person name="Becker M."/>
            <person name="Belter E."/>
            <person name="Cordum H."/>
            <person name="Cordes M."/>
            <person name="Courtney L."/>
            <person name="Courtney W."/>
            <person name="Dante M."/>
            <person name="Du H."/>
            <person name="Edwards J."/>
            <person name="Fryman J."/>
            <person name="Haakensen B."/>
            <person name="Lamar E."/>
            <person name="Latreille P."/>
            <person name="Leonard S."/>
            <person name="Meyer R."/>
            <person name="Mulvaney E."/>
            <person name="Ozersky P."/>
            <person name="Riley A."/>
            <person name="Strowmatt C."/>
            <person name="Wagner-McPherson C."/>
            <person name="Wollam A."/>
            <person name="Yoakum M."/>
            <person name="Bell M."/>
            <person name="Dedhia N."/>
            <person name="Parnell L."/>
            <person name="Shah R."/>
            <person name="Rodriguez M."/>
            <person name="See L.H."/>
            <person name="Vil D."/>
            <person name="Baker J."/>
            <person name="Kirchoff K."/>
            <person name="Toth K."/>
            <person name="King L."/>
            <person name="Bahret A."/>
            <person name="Miller B."/>
            <person name="Marra M."/>
            <person name="Martienssen R."/>
            <person name="McCombie W.R."/>
            <person name="Wilson R.K."/>
            <person name="Murphy G."/>
            <person name="Bancroft I."/>
            <person name="Volckaert G."/>
            <person name="Wambutt R."/>
            <person name="Dusterhoft A."/>
            <person name="Stiekema W."/>
            <person name="Pohl T."/>
            <person name="Entian K.D."/>
            <person name="Terryn N."/>
            <person name="Hartley N."/>
            <person name="Bent E."/>
            <person name="Johnson S."/>
            <person name="Langham S.A."/>
            <person name="McCullagh B."/>
            <person name="Robben J."/>
            <person name="Grymonprez B."/>
            <person name="Zimmermann W."/>
            <person name="Ramsperger U."/>
            <person name="Wedler H."/>
            <person name="Balke K."/>
            <person name="Wedler E."/>
            <person name="Peters S."/>
            <person name="van Staveren M."/>
            <person name="Dirkse W."/>
            <person name="Mooijman P."/>
            <person name="Lankhorst R.K."/>
            <person name="Weitzenegger T."/>
            <person name="Bothe G."/>
            <person name="Rose M."/>
            <person name="Hauf J."/>
            <person name="Berneiser S."/>
            <person name="Hempel S."/>
            <person name="Feldpausch M."/>
            <person name="Lamberth S."/>
            <person name="Villarroel R."/>
            <person name="Gielen J."/>
            <person name="Ardiles W."/>
            <person name="Bents O."/>
            <person name="Lemcke K."/>
            <person name="Kolesov G."/>
            <person name="Mayer K."/>
            <person name="Rudd S."/>
            <person name="Schoof H."/>
            <person name="Schueller C."/>
            <person name="Zaccaria P."/>
            <person name="Mewes H.W."/>
            <person name="Bevan M."/>
            <person name="Fransz P."/>
        </authorList>
    </citation>
    <scope>NUCLEOTIDE SEQUENCE [LARGE SCALE GENOMIC DNA]</scope>
    <source>
        <strain evidence="3">cv. Columbia</strain>
    </source>
</reference>
<dbReference type="AlphaFoldDB" id="F4K4N0"/>
<dbReference type="RefSeq" id="NP_001119366.1">
    <property type="nucleotide sequence ID" value="NM_001125894.1"/>
</dbReference>
<dbReference type="ExpressionAtlas" id="F4K4N0">
    <property type="expression patterns" value="baseline and differential"/>
</dbReference>
<reference evidence="3" key="4">
    <citation type="journal article" date="2017" name="Plant J.">
        <title>Araport11: a complete reannotation of the Arabidopsis thaliana reference genome.</title>
        <authorList>
            <person name="Cheng C.Y."/>
            <person name="Krishnakumar V."/>
            <person name="Chan A.P."/>
            <person name="Thibaud-Nissen F."/>
            <person name="Schobel S."/>
            <person name="Town C.D."/>
        </authorList>
    </citation>
    <scope>GENOME REANNOTATION</scope>
    <source>
        <strain evidence="3">cv. Columbia</strain>
    </source>
</reference>
<dbReference type="PANTHER" id="PTHR33103:SF115">
    <property type="entry name" value="DUF674 FAMILY PROTEIN"/>
    <property type="match status" value="1"/>
</dbReference>
<dbReference type="Araport" id="AT5G43240"/>
<dbReference type="ProteomicsDB" id="189784"/>
<gene>
    <name evidence="2" type="primary">MNL12.6</name>
    <name evidence="2" type="synonym">MNL12_6</name>
    <name evidence="1 2" type="ordered locus">At5g43240</name>
</gene>
<dbReference type="Proteomes" id="UP000006548">
    <property type="component" value="Chromosome 5"/>
</dbReference>
<dbReference type="PaxDb" id="3702-AT5G43240.3"/>
<dbReference type="HOGENOM" id="CLU_030757_1_1_1"/>
<dbReference type="PANTHER" id="PTHR33103">
    <property type="entry name" value="OS01G0153900 PROTEIN"/>
    <property type="match status" value="1"/>
</dbReference>
<organism evidence="2 3">
    <name type="scientific">Arabidopsis thaliana</name>
    <name type="common">Mouse-ear cress</name>
    <dbReference type="NCBI Taxonomy" id="3702"/>
    <lineage>
        <taxon>Eukaryota</taxon>
        <taxon>Viridiplantae</taxon>
        <taxon>Streptophyta</taxon>
        <taxon>Embryophyta</taxon>
        <taxon>Tracheophyta</taxon>
        <taxon>Spermatophyta</taxon>
        <taxon>Magnoliopsida</taxon>
        <taxon>eudicotyledons</taxon>
        <taxon>Gunneridae</taxon>
        <taxon>Pentapetalae</taxon>
        <taxon>rosids</taxon>
        <taxon>malvids</taxon>
        <taxon>Brassicales</taxon>
        <taxon>Brassicaceae</taxon>
        <taxon>Camelineae</taxon>
        <taxon>Arabidopsis</taxon>
    </lineage>
</organism>